<evidence type="ECO:0000313" key="2">
    <source>
        <dbReference type="Proteomes" id="UP001597045"/>
    </source>
</evidence>
<reference evidence="2" key="1">
    <citation type="journal article" date="2019" name="Int. J. Syst. Evol. Microbiol.">
        <title>The Global Catalogue of Microorganisms (GCM) 10K type strain sequencing project: providing services to taxonomists for standard genome sequencing and annotation.</title>
        <authorList>
            <consortium name="The Broad Institute Genomics Platform"/>
            <consortium name="The Broad Institute Genome Sequencing Center for Infectious Disease"/>
            <person name="Wu L."/>
            <person name="Ma J."/>
        </authorList>
    </citation>
    <scope>NUCLEOTIDE SEQUENCE [LARGE SCALE GENOMIC DNA]</scope>
    <source>
        <strain evidence="2">JCM 31486</strain>
    </source>
</reference>
<accession>A0ABW3M8S7</accession>
<dbReference type="EMBL" id="JBHTIS010000468">
    <property type="protein sequence ID" value="MFD1045959.1"/>
    <property type="molecule type" value="Genomic_DNA"/>
</dbReference>
<name>A0ABW3M8S7_9PSEU</name>
<evidence type="ECO:0000313" key="1">
    <source>
        <dbReference type="EMBL" id="MFD1045959.1"/>
    </source>
</evidence>
<proteinExistence type="predicted"/>
<dbReference type="Proteomes" id="UP001597045">
    <property type="component" value="Unassembled WGS sequence"/>
</dbReference>
<gene>
    <name evidence="1" type="ORF">ACFQ1S_10470</name>
</gene>
<organism evidence="1 2">
    <name type="scientific">Kibdelosporangium lantanae</name>
    <dbReference type="NCBI Taxonomy" id="1497396"/>
    <lineage>
        <taxon>Bacteria</taxon>
        <taxon>Bacillati</taxon>
        <taxon>Actinomycetota</taxon>
        <taxon>Actinomycetes</taxon>
        <taxon>Pseudonocardiales</taxon>
        <taxon>Pseudonocardiaceae</taxon>
        <taxon>Kibdelosporangium</taxon>
    </lineage>
</organism>
<protein>
    <submittedName>
        <fullName evidence="1">Uncharacterized protein</fullName>
    </submittedName>
</protein>
<sequence length="45" mass="5421">MISIELRDRGQLPLLDPRGIENEPQIRMPVHTQFKFFGHRFRNDD</sequence>
<comment type="caution">
    <text evidence="1">The sequence shown here is derived from an EMBL/GenBank/DDBJ whole genome shotgun (WGS) entry which is preliminary data.</text>
</comment>
<keyword evidence="2" id="KW-1185">Reference proteome</keyword>